<organism evidence="1">
    <name type="scientific">marine metagenome</name>
    <dbReference type="NCBI Taxonomy" id="408172"/>
    <lineage>
        <taxon>unclassified sequences</taxon>
        <taxon>metagenomes</taxon>
        <taxon>ecological metagenomes</taxon>
    </lineage>
</organism>
<sequence>MIRIQLTCRPLQRWAMLCALLAVASPAGARQAPEMLLATVLDDTGAPVTGLTRDRFTVRRDGVELEVLSVEPASSTVHVIAIFEGLAVTQRQLTSTLSRFIGSLDDESVVDMQSVEGELDTAIVEAIEDLHARSTSRPVVLLLGQASEIAPSRLQSSQVRGRRRAADLTDDTNQIAALLREHSILFYGISVTDVPLNNLESLAAETGGHFHVIAASDALEETVSQVGHELGAQYLISLPSSSNIEAMPQVSVGDSRLTVRAGRYASEH</sequence>
<protein>
    <recommendedName>
        <fullName evidence="2">VWFA domain-containing protein</fullName>
    </recommendedName>
</protein>
<dbReference type="EMBL" id="UINC01021605">
    <property type="protein sequence ID" value="SVA89498.1"/>
    <property type="molecule type" value="Genomic_DNA"/>
</dbReference>
<dbReference type="SUPFAM" id="SSF53300">
    <property type="entry name" value="vWA-like"/>
    <property type="match status" value="1"/>
</dbReference>
<evidence type="ECO:0008006" key="2">
    <source>
        <dbReference type="Google" id="ProtNLM"/>
    </source>
</evidence>
<reference evidence="1" key="1">
    <citation type="submission" date="2018-05" db="EMBL/GenBank/DDBJ databases">
        <authorList>
            <person name="Lanie J.A."/>
            <person name="Ng W.-L."/>
            <person name="Kazmierczak K.M."/>
            <person name="Andrzejewski T.M."/>
            <person name="Davidsen T.M."/>
            <person name="Wayne K.J."/>
            <person name="Tettelin H."/>
            <person name="Glass J.I."/>
            <person name="Rusch D."/>
            <person name="Podicherti R."/>
            <person name="Tsui H.-C.T."/>
            <person name="Winkler M.E."/>
        </authorList>
    </citation>
    <scope>NUCLEOTIDE SEQUENCE</scope>
</reference>
<dbReference type="InterPro" id="IPR036465">
    <property type="entry name" value="vWFA_dom_sf"/>
</dbReference>
<accession>A0A381ZJI4</accession>
<name>A0A381ZJI4_9ZZZZ</name>
<evidence type="ECO:0000313" key="1">
    <source>
        <dbReference type="EMBL" id="SVA89498.1"/>
    </source>
</evidence>
<proteinExistence type="predicted"/>
<gene>
    <name evidence="1" type="ORF">METZ01_LOCUS142352</name>
</gene>
<dbReference type="Gene3D" id="3.40.50.410">
    <property type="entry name" value="von Willebrand factor, type A domain"/>
    <property type="match status" value="1"/>
</dbReference>
<dbReference type="AlphaFoldDB" id="A0A381ZJI4"/>